<dbReference type="GO" id="GO:0005509">
    <property type="term" value="F:calcium ion binding"/>
    <property type="evidence" value="ECO:0007669"/>
    <property type="project" value="InterPro"/>
</dbReference>
<evidence type="ECO:0000313" key="2">
    <source>
        <dbReference type="EMBL" id="KAG6672146.1"/>
    </source>
</evidence>
<proteinExistence type="predicted"/>
<protein>
    <recommendedName>
        <fullName evidence="1">EF-hand domain-containing protein</fullName>
    </recommendedName>
</protein>
<reference evidence="2" key="1">
    <citation type="submission" date="2021-01" db="EMBL/GenBank/DDBJ databases">
        <authorList>
            <person name="Lovell J.T."/>
            <person name="Bentley N."/>
            <person name="Bhattarai G."/>
            <person name="Jenkins J.W."/>
            <person name="Sreedasyam A."/>
            <person name="Alarcon Y."/>
            <person name="Bock C."/>
            <person name="Boston L."/>
            <person name="Carlson J."/>
            <person name="Cervantes K."/>
            <person name="Clermont K."/>
            <person name="Krom N."/>
            <person name="Kubenka K."/>
            <person name="Mamidi S."/>
            <person name="Mattison C."/>
            <person name="Monteros M."/>
            <person name="Pisani C."/>
            <person name="Plott C."/>
            <person name="Rajasekar S."/>
            <person name="Rhein H.S."/>
            <person name="Rohla C."/>
            <person name="Song M."/>
            <person name="Hilaire R.S."/>
            <person name="Shu S."/>
            <person name="Wells L."/>
            <person name="Wang X."/>
            <person name="Webber J."/>
            <person name="Heerema R.J."/>
            <person name="Klein P."/>
            <person name="Conner P."/>
            <person name="Grauke L."/>
            <person name="Grimwood J."/>
            <person name="Schmutz J."/>
            <person name="Randall J.J."/>
        </authorList>
    </citation>
    <scope>NUCLEOTIDE SEQUENCE</scope>
    <source>
        <tissue evidence="2">Leaf</tissue>
    </source>
</reference>
<dbReference type="InterPro" id="IPR002048">
    <property type="entry name" value="EF_hand_dom"/>
</dbReference>
<evidence type="ECO:0000259" key="1">
    <source>
        <dbReference type="PROSITE" id="PS50222"/>
    </source>
</evidence>
<organism evidence="2 3">
    <name type="scientific">Carya illinoinensis</name>
    <name type="common">Pecan</name>
    <dbReference type="NCBI Taxonomy" id="32201"/>
    <lineage>
        <taxon>Eukaryota</taxon>
        <taxon>Viridiplantae</taxon>
        <taxon>Streptophyta</taxon>
        <taxon>Embryophyta</taxon>
        <taxon>Tracheophyta</taxon>
        <taxon>Spermatophyta</taxon>
        <taxon>Magnoliopsida</taxon>
        <taxon>eudicotyledons</taxon>
        <taxon>Gunneridae</taxon>
        <taxon>Pentapetalae</taxon>
        <taxon>rosids</taxon>
        <taxon>fabids</taxon>
        <taxon>Fagales</taxon>
        <taxon>Juglandaceae</taxon>
        <taxon>Carya</taxon>
    </lineage>
</organism>
<accession>A0A922D474</accession>
<sequence>MTRHLFHSTYCNNITSHKSSKEAPLTEEQLRDQILKKYDVNHDGGLSKEELKAAFQSLGAFLPGWRANRALRHADTNKDGLVSGEELKVLIQYAKKHGYIHIPY</sequence>
<dbReference type="Pfam" id="PF13405">
    <property type="entry name" value="EF-hand_6"/>
    <property type="match status" value="1"/>
</dbReference>
<name>A0A922D474_CARIL</name>
<feature type="domain" description="EF-hand" evidence="1">
    <location>
        <begin position="26"/>
        <end position="61"/>
    </location>
</feature>
<dbReference type="PROSITE" id="PS50222">
    <property type="entry name" value="EF_HAND_2"/>
    <property type="match status" value="2"/>
</dbReference>
<feature type="domain" description="EF-hand" evidence="1">
    <location>
        <begin position="66"/>
        <end position="97"/>
    </location>
</feature>
<dbReference type="CDD" id="cd00051">
    <property type="entry name" value="EFh"/>
    <property type="match status" value="1"/>
</dbReference>
<gene>
    <name evidence="2" type="ORF">I3842_16G043700</name>
</gene>
<dbReference type="Pfam" id="PF13202">
    <property type="entry name" value="EF-hand_5"/>
    <property type="match status" value="1"/>
</dbReference>
<evidence type="ECO:0000313" key="3">
    <source>
        <dbReference type="Proteomes" id="UP000811246"/>
    </source>
</evidence>
<dbReference type="SMART" id="SM00054">
    <property type="entry name" value="EFh"/>
    <property type="match status" value="2"/>
</dbReference>
<comment type="caution">
    <text evidence="2">The sequence shown here is derived from an EMBL/GenBank/DDBJ whole genome shotgun (WGS) entry which is preliminary data.</text>
</comment>
<dbReference type="EMBL" id="CM031840">
    <property type="protein sequence ID" value="KAG6672146.1"/>
    <property type="molecule type" value="Genomic_DNA"/>
</dbReference>
<dbReference type="PROSITE" id="PS00018">
    <property type="entry name" value="EF_HAND_1"/>
    <property type="match status" value="1"/>
</dbReference>
<dbReference type="InterPro" id="IPR018247">
    <property type="entry name" value="EF_Hand_1_Ca_BS"/>
</dbReference>
<dbReference type="AlphaFoldDB" id="A0A922D474"/>
<dbReference type="Proteomes" id="UP000811246">
    <property type="component" value="Chromosome 16"/>
</dbReference>